<evidence type="ECO:0000256" key="3">
    <source>
        <dbReference type="ARBA" id="ARBA00023315"/>
    </source>
</evidence>
<dbReference type="AlphaFoldDB" id="A0A0C5VMP0"/>
<protein>
    <submittedName>
        <fullName evidence="5">Acetyltransferase</fullName>
    </submittedName>
</protein>
<proteinExistence type="inferred from homology"/>
<dbReference type="PANTHER" id="PTHR10545">
    <property type="entry name" value="DIAMINE N-ACETYLTRANSFERASE"/>
    <property type="match status" value="1"/>
</dbReference>
<dbReference type="GO" id="GO:0008080">
    <property type="term" value="F:N-acetyltransferase activity"/>
    <property type="evidence" value="ECO:0007669"/>
    <property type="project" value="TreeGrafter"/>
</dbReference>
<sequence length="160" mass="18152">MSLLSIREAVVSDSGQLLQFIKELACYEKAEQEVVATVEDIERSIFGPDSTVEALLCEQDGKAIGFAVYFYNYSTWLGKNGLYLEDLYISPEYRHFGAGKRLLKYLAQQAVAIGCERFEWSVLRWNEPAIRFYESIGAKAKEELLGYRLSGQALLDFSHS</sequence>
<dbReference type="Pfam" id="PF00583">
    <property type="entry name" value="Acetyltransf_1"/>
    <property type="match status" value="1"/>
</dbReference>
<accession>A0A0C5VMP0</accession>
<keyword evidence="3" id="KW-0012">Acyltransferase</keyword>
<keyword evidence="6" id="KW-1185">Reference proteome</keyword>
<feature type="domain" description="N-acetyltransferase" evidence="4">
    <location>
        <begin position="4"/>
        <end position="160"/>
    </location>
</feature>
<evidence type="ECO:0000313" key="6">
    <source>
        <dbReference type="Proteomes" id="UP000032266"/>
    </source>
</evidence>
<dbReference type="Proteomes" id="UP000032266">
    <property type="component" value="Chromosome"/>
</dbReference>
<dbReference type="InterPro" id="IPR016181">
    <property type="entry name" value="Acyl_CoA_acyltransferase"/>
</dbReference>
<dbReference type="CDD" id="cd04301">
    <property type="entry name" value="NAT_SF"/>
    <property type="match status" value="1"/>
</dbReference>
<evidence type="ECO:0000313" key="5">
    <source>
        <dbReference type="EMBL" id="AJQ95997.1"/>
    </source>
</evidence>
<reference evidence="5 6" key="1">
    <citation type="submission" date="2014-01" db="EMBL/GenBank/DDBJ databases">
        <title>Full genme sequencing of cellulolytic bacterium Gynuella sunshinyii YC6258T gen. nov., sp. nov.</title>
        <authorList>
            <person name="Khan H."/>
            <person name="Chung E.J."/>
            <person name="Chung Y.R."/>
        </authorList>
    </citation>
    <scope>NUCLEOTIDE SEQUENCE [LARGE SCALE GENOMIC DNA]</scope>
    <source>
        <strain evidence="5 6">YC6258</strain>
    </source>
</reference>
<gene>
    <name evidence="5" type="ORF">YC6258_03961</name>
</gene>
<dbReference type="KEGG" id="gsn:YC6258_03961"/>
<dbReference type="HOGENOM" id="CLU_013985_41_3_6"/>
<dbReference type="InterPro" id="IPR000182">
    <property type="entry name" value="GNAT_dom"/>
</dbReference>
<dbReference type="FunFam" id="3.40.630.30:FF:000064">
    <property type="entry name" value="GNAT family acetyltransferase"/>
    <property type="match status" value="1"/>
</dbReference>
<dbReference type="Gene3D" id="3.40.630.30">
    <property type="match status" value="1"/>
</dbReference>
<dbReference type="EMBL" id="CP007142">
    <property type="protein sequence ID" value="AJQ95997.1"/>
    <property type="molecule type" value="Genomic_DNA"/>
</dbReference>
<dbReference type="SUPFAM" id="SSF55729">
    <property type="entry name" value="Acyl-CoA N-acyltransferases (Nat)"/>
    <property type="match status" value="1"/>
</dbReference>
<evidence type="ECO:0000256" key="1">
    <source>
        <dbReference type="ARBA" id="ARBA00008694"/>
    </source>
</evidence>
<evidence type="ECO:0000256" key="2">
    <source>
        <dbReference type="ARBA" id="ARBA00022679"/>
    </source>
</evidence>
<dbReference type="PROSITE" id="PS51186">
    <property type="entry name" value="GNAT"/>
    <property type="match status" value="1"/>
</dbReference>
<organism evidence="5 6">
    <name type="scientific">Gynuella sunshinyii YC6258</name>
    <dbReference type="NCBI Taxonomy" id="1445510"/>
    <lineage>
        <taxon>Bacteria</taxon>
        <taxon>Pseudomonadati</taxon>
        <taxon>Pseudomonadota</taxon>
        <taxon>Gammaproteobacteria</taxon>
        <taxon>Oceanospirillales</taxon>
        <taxon>Saccharospirillaceae</taxon>
        <taxon>Gynuella</taxon>
    </lineage>
</organism>
<keyword evidence="2 5" id="KW-0808">Transferase</keyword>
<evidence type="ECO:0000259" key="4">
    <source>
        <dbReference type="PROSITE" id="PS51186"/>
    </source>
</evidence>
<name>A0A0C5VMP0_9GAMM</name>
<dbReference type="InterPro" id="IPR051016">
    <property type="entry name" value="Diverse_Substrate_AcTransf"/>
</dbReference>
<dbReference type="PANTHER" id="PTHR10545:SF29">
    <property type="entry name" value="GH14572P-RELATED"/>
    <property type="match status" value="1"/>
</dbReference>
<comment type="similarity">
    <text evidence="1">Belongs to the acetyltransferase family.</text>
</comment>